<dbReference type="CDD" id="cd03405">
    <property type="entry name" value="SPFH_HflC"/>
    <property type="match status" value="1"/>
</dbReference>
<evidence type="ECO:0000313" key="8">
    <source>
        <dbReference type="EMBL" id="RVU32790.1"/>
    </source>
</evidence>
<name>A0A437QE37_9GAMM</name>
<protein>
    <recommendedName>
        <fullName evidence="6">Protein HflC</fullName>
    </recommendedName>
</protein>
<dbReference type="PANTHER" id="PTHR42911">
    <property type="entry name" value="MODULATOR OF FTSH PROTEASE HFLC"/>
    <property type="match status" value="1"/>
</dbReference>
<keyword evidence="4" id="KW-1133">Transmembrane helix</keyword>
<keyword evidence="8" id="KW-0378">Hydrolase</keyword>
<dbReference type="GO" id="GO:0016020">
    <property type="term" value="C:membrane"/>
    <property type="evidence" value="ECO:0007669"/>
    <property type="project" value="UniProtKB-SubCell"/>
</dbReference>
<comment type="caution">
    <text evidence="8">The sequence shown here is derived from an EMBL/GenBank/DDBJ whole genome shotgun (WGS) entry which is preliminary data.</text>
</comment>
<dbReference type="NCBIfam" id="TIGR01932">
    <property type="entry name" value="hflC"/>
    <property type="match status" value="1"/>
</dbReference>
<reference evidence="8 9" key="1">
    <citation type="submission" date="2019-01" db="EMBL/GenBank/DDBJ databases">
        <authorList>
            <person name="Chen W.-M."/>
        </authorList>
    </citation>
    <scope>NUCLEOTIDE SEQUENCE [LARGE SCALE GENOMIC DNA]</scope>
    <source>
        <strain evidence="8 9">HPM-16</strain>
    </source>
</reference>
<proteinExistence type="inferred from homology"/>
<keyword evidence="9" id="KW-1185">Reference proteome</keyword>
<evidence type="ECO:0000256" key="2">
    <source>
        <dbReference type="ARBA" id="ARBA00007862"/>
    </source>
</evidence>
<dbReference type="AlphaFoldDB" id="A0A437QE37"/>
<evidence type="ECO:0000259" key="7">
    <source>
        <dbReference type="SMART" id="SM00244"/>
    </source>
</evidence>
<keyword evidence="5" id="KW-0472">Membrane</keyword>
<comment type="subcellular location">
    <subcellularLocation>
        <location evidence="1">Membrane</location>
        <topology evidence="1">Single-pass membrane protein</topology>
    </subcellularLocation>
</comment>
<gene>
    <name evidence="8" type="primary">hflC</name>
    <name evidence="8" type="ORF">EOE65_03795</name>
</gene>
<dbReference type="InterPro" id="IPR036013">
    <property type="entry name" value="Band_7/SPFH_dom_sf"/>
</dbReference>
<comment type="function">
    <text evidence="6">HflC and HflK could regulate a protease.</text>
</comment>
<organism evidence="8 9">
    <name type="scientific">Neptunomonas marina</name>
    <dbReference type="NCBI Taxonomy" id="1815562"/>
    <lineage>
        <taxon>Bacteria</taxon>
        <taxon>Pseudomonadati</taxon>
        <taxon>Pseudomonadota</taxon>
        <taxon>Gammaproteobacteria</taxon>
        <taxon>Oceanospirillales</taxon>
        <taxon>Oceanospirillaceae</taxon>
        <taxon>Neptunomonas</taxon>
    </lineage>
</organism>
<evidence type="ECO:0000256" key="3">
    <source>
        <dbReference type="ARBA" id="ARBA00022692"/>
    </source>
</evidence>
<dbReference type="GO" id="GO:0008233">
    <property type="term" value="F:peptidase activity"/>
    <property type="evidence" value="ECO:0007669"/>
    <property type="project" value="UniProtKB-KW"/>
</dbReference>
<dbReference type="InterPro" id="IPR001107">
    <property type="entry name" value="Band_7"/>
</dbReference>
<evidence type="ECO:0000256" key="6">
    <source>
        <dbReference type="PIRNR" id="PIRNR005651"/>
    </source>
</evidence>
<comment type="similarity">
    <text evidence="2 6">Belongs to the band 7/mec-2 family. HflC subfamily.</text>
</comment>
<sequence length="301" mass="34130">MKKRWLAALGGTVLGGFLLSTSLVPVYESELIVVSQFGRVVKVENEAGLLFKLPDPIQTISRLDQKQRIETLATAEYVTRDRRNVVLDSYLIWRVKDAQRFLSSVRNYETAAVRLNDLVTAEISNQIGQHPLSAILNTDPNQHQLERVLSNIVEQVRERAAASLGIDVTDVGINRISFPQPVVVDIYKRMAAERGRIAQQLRAEGQEQAAKVRAETEFEVRQKLAQARRESRILVGEAEAKASQAYAEVYREHPEFYRFLRSMQAYEQIFTDKTRLILSTDQPLFDYLWAPPAVEVGDDAS</sequence>
<dbReference type="RefSeq" id="WP_127692958.1">
    <property type="nucleotide sequence ID" value="NZ_SACQ01000001.1"/>
</dbReference>
<evidence type="ECO:0000256" key="1">
    <source>
        <dbReference type="ARBA" id="ARBA00004167"/>
    </source>
</evidence>
<dbReference type="Proteomes" id="UP000282818">
    <property type="component" value="Unassembled WGS sequence"/>
</dbReference>
<dbReference type="EMBL" id="SACQ01000001">
    <property type="protein sequence ID" value="RVU32790.1"/>
    <property type="molecule type" value="Genomic_DNA"/>
</dbReference>
<dbReference type="PANTHER" id="PTHR42911:SF1">
    <property type="entry name" value="MODULATOR OF FTSH PROTEASE HFLC"/>
    <property type="match status" value="1"/>
</dbReference>
<feature type="domain" description="Band 7" evidence="7">
    <location>
        <begin position="21"/>
        <end position="190"/>
    </location>
</feature>
<keyword evidence="3" id="KW-0812">Transmembrane</keyword>
<dbReference type="Gene3D" id="3.30.479.30">
    <property type="entry name" value="Band 7 domain"/>
    <property type="match status" value="1"/>
</dbReference>
<evidence type="ECO:0000256" key="5">
    <source>
        <dbReference type="ARBA" id="ARBA00023136"/>
    </source>
</evidence>
<keyword evidence="8" id="KW-0645">Protease</keyword>
<dbReference type="GO" id="GO:0006508">
    <property type="term" value="P:proteolysis"/>
    <property type="evidence" value="ECO:0007669"/>
    <property type="project" value="UniProtKB-KW"/>
</dbReference>
<dbReference type="InterPro" id="IPR010200">
    <property type="entry name" value="HflC"/>
</dbReference>
<dbReference type="Pfam" id="PF01145">
    <property type="entry name" value="Band_7"/>
    <property type="match status" value="1"/>
</dbReference>
<dbReference type="PIRSF" id="PIRSF005651">
    <property type="entry name" value="HflC"/>
    <property type="match status" value="1"/>
</dbReference>
<evidence type="ECO:0000256" key="4">
    <source>
        <dbReference type="ARBA" id="ARBA00022989"/>
    </source>
</evidence>
<dbReference type="SMART" id="SM00244">
    <property type="entry name" value="PHB"/>
    <property type="match status" value="1"/>
</dbReference>
<dbReference type="SUPFAM" id="SSF117892">
    <property type="entry name" value="Band 7/SPFH domain"/>
    <property type="match status" value="1"/>
</dbReference>
<evidence type="ECO:0000313" key="9">
    <source>
        <dbReference type="Proteomes" id="UP000282818"/>
    </source>
</evidence>
<accession>A0A437QE37</accession>